<dbReference type="Proteomes" id="UP000317881">
    <property type="component" value="Unassembled WGS sequence"/>
</dbReference>
<name>A0A4Y3VUC3_9ACTN</name>
<organism evidence="2 3">
    <name type="scientific">Streptomyces spinoverrucosus</name>
    <dbReference type="NCBI Taxonomy" id="284043"/>
    <lineage>
        <taxon>Bacteria</taxon>
        <taxon>Bacillati</taxon>
        <taxon>Actinomycetota</taxon>
        <taxon>Actinomycetes</taxon>
        <taxon>Kitasatosporales</taxon>
        <taxon>Streptomycetaceae</taxon>
        <taxon>Streptomyces</taxon>
    </lineage>
</organism>
<accession>A0A4Y3VUC3</accession>
<dbReference type="AlphaFoldDB" id="A0A4Y3VUC3"/>
<sequence>MWSADSPLGAEPLRLADSLASCCGRREPPSTIPRWAPFARHPLAKLLPSGSDRPNPYNFVAGGDVPDPIPCVQPPPVRTIPWWRRSPLRRPSDLPPMPPEEIRNRAVSSGALAAITVLAAGALAYRLTPRVLDQRRTRTWEAGCTRGCPVARPVPDAQTALLWWHGA</sequence>
<gene>
    <name evidence="2" type="ORF">SSP24_70060</name>
</gene>
<evidence type="ECO:0000313" key="2">
    <source>
        <dbReference type="EMBL" id="GEC09351.1"/>
    </source>
</evidence>
<dbReference type="EMBL" id="BJND01000069">
    <property type="protein sequence ID" value="GEC09351.1"/>
    <property type="molecule type" value="Genomic_DNA"/>
</dbReference>
<reference evidence="2 3" key="1">
    <citation type="submission" date="2019-06" db="EMBL/GenBank/DDBJ databases">
        <title>Whole genome shotgun sequence of Streptomyces spinoverrucosus NBRC 14228.</title>
        <authorList>
            <person name="Hosoyama A."/>
            <person name="Uohara A."/>
            <person name="Ohji S."/>
            <person name="Ichikawa N."/>
        </authorList>
    </citation>
    <scope>NUCLEOTIDE SEQUENCE [LARGE SCALE GENOMIC DNA]</scope>
    <source>
        <strain evidence="2 3">NBRC 14228</strain>
    </source>
</reference>
<feature type="transmembrane region" description="Helical" evidence="1">
    <location>
        <begin position="106"/>
        <end position="128"/>
    </location>
</feature>
<proteinExistence type="predicted"/>
<comment type="caution">
    <text evidence="2">The sequence shown here is derived from an EMBL/GenBank/DDBJ whole genome shotgun (WGS) entry which is preliminary data.</text>
</comment>
<keyword evidence="1" id="KW-0812">Transmembrane</keyword>
<evidence type="ECO:0000313" key="3">
    <source>
        <dbReference type="Proteomes" id="UP000317881"/>
    </source>
</evidence>
<keyword evidence="1" id="KW-0472">Membrane</keyword>
<evidence type="ECO:0000256" key="1">
    <source>
        <dbReference type="SAM" id="Phobius"/>
    </source>
</evidence>
<keyword evidence="1" id="KW-1133">Transmembrane helix</keyword>
<keyword evidence="3" id="KW-1185">Reference proteome</keyword>
<protein>
    <submittedName>
        <fullName evidence="2">Uncharacterized protein</fullName>
    </submittedName>
</protein>